<dbReference type="EMBL" id="SWAV01000002">
    <property type="protein sequence ID" value="TKA92289.1"/>
    <property type="molecule type" value="Genomic_DNA"/>
</dbReference>
<dbReference type="InterPro" id="IPR011009">
    <property type="entry name" value="Kinase-like_dom_sf"/>
</dbReference>
<dbReference type="GO" id="GO:0016301">
    <property type="term" value="F:kinase activity"/>
    <property type="evidence" value="ECO:0007669"/>
    <property type="project" value="UniProtKB-KW"/>
</dbReference>
<evidence type="ECO:0000313" key="2">
    <source>
        <dbReference type="Proteomes" id="UP000305198"/>
    </source>
</evidence>
<organism evidence="1 2">
    <name type="scientific">Halopseudomonas bauzanensis</name>
    <dbReference type="NCBI Taxonomy" id="653930"/>
    <lineage>
        <taxon>Bacteria</taxon>
        <taxon>Pseudomonadati</taxon>
        <taxon>Pseudomonadota</taxon>
        <taxon>Gammaproteobacteria</taxon>
        <taxon>Pseudomonadales</taxon>
        <taxon>Pseudomonadaceae</taxon>
        <taxon>Halopseudomonas</taxon>
    </lineage>
</organism>
<reference evidence="1 2" key="1">
    <citation type="submission" date="2019-04" db="EMBL/GenBank/DDBJ databases">
        <title>Crypto-aerobic microbial life in anoxic (sulfidic) marine sediments.</title>
        <authorList>
            <person name="Bhattacharya S."/>
            <person name="Roy C."/>
            <person name="Mondal N."/>
            <person name="Sarkar J."/>
            <person name="Mandal S."/>
            <person name="Rameez M.J."/>
            <person name="Ghosh W."/>
        </authorList>
    </citation>
    <scope>NUCLEOTIDE SEQUENCE [LARGE SCALE GENOMIC DNA]</scope>
    <source>
        <strain evidence="1 2">SBBB</strain>
    </source>
</reference>
<dbReference type="InterPro" id="IPR027023">
    <property type="entry name" value="Put_LipoPS_kinase_InaA"/>
</dbReference>
<name>A0A4U0YNW0_9GAMM</name>
<dbReference type="Pfam" id="PF06293">
    <property type="entry name" value="Kdo"/>
    <property type="match status" value="1"/>
</dbReference>
<dbReference type="RefSeq" id="WP_136869239.1">
    <property type="nucleotide sequence ID" value="NZ_SWAV01000002.1"/>
</dbReference>
<keyword evidence="1" id="KW-0418">Kinase</keyword>
<evidence type="ECO:0000313" key="1">
    <source>
        <dbReference type="EMBL" id="TKA92289.1"/>
    </source>
</evidence>
<gene>
    <name evidence="1" type="ORF">FA869_07810</name>
</gene>
<comment type="caution">
    <text evidence="1">The sequence shown here is derived from an EMBL/GenBank/DDBJ whole genome shotgun (WGS) entry which is preliminary data.</text>
</comment>
<dbReference type="Proteomes" id="UP000305198">
    <property type="component" value="Unassembled WGS sequence"/>
</dbReference>
<keyword evidence="1" id="KW-0808">Transferase</keyword>
<sequence length="259" mass="30131">MNTSPFIAVSACATLRRHQLDNFNDLWHVAAELVDEPNHDRGGVSSVSRLTLEDANGRPQVFYLKRQSNYQIRNLRRPFGEPTASREFYNIGRFAERGIPALEAAFYGQRKVEGELQAILLTREVKGYLPLDDWFSRWDQLSFRLQRDLITAAASLVAMLREQGVVHNCLYPKHLFLRPTEDGVGARFIDLEKSRAHLFSPWGNMRDLDALNRRSRAPSRTQRLRFLLTYLGKSRVDAEVRYWARRVTRRTAKKSKRRK</sequence>
<dbReference type="SUPFAM" id="SSF56112">
    <property type="entry name" value="Protein kinase-like (PK-like)"/>
    <property type="match status" value="1"/>
</dbReference>
<protein>
    <submittedName>
        <fullName evidence="1">Lipopolysaccharide kinase</fullName>
    </submittedName>
</protein>
<dbReference type="PIRSF" id="PIRSF026326">
    <property type="entry name" value="InaA"/>
    <property type="match status" value="1"/>
</dbReference>
<accession>A0A4U0YNW0</accession>
<proteinExistence type="predicted"/>
<dbReference type="AlphaFoldDB" id="A0A4U0YNW0"/>